<evidence type="ECO:0000256" key="2">
    <source>
        <dbReference type="ARBA" id="ARBA00023136"/>
    </source>
</evidence>
<keyword evidence="5 7" id="KW-0449">Lipoprotein</keyword>
<dbReference type="Gene3D" id="3.30.160.150">
    <property type="entry name" value="Lipoprotein like domain"/>
    <property type="match status" value="1"/>
</dbReference>
<dbReference type="GO" id="GO:1990351">
    <property type="term" value="C:transporter complex"/>
    <property type="evidence" value="ECO:0007669"/>
    <property type="project" value="TreeGrafter"/>
</dbReference>
<organism evidence="7 8">
    <name type="scientific">Aquicella lusitana</name>
    <dbReference type="NCBI Taxonomy" id="254246"/>
    <lineage>
        <taxon>Bacteria</taxon>
        <taxon>Pseudomonadati</taxon>
        <taxon>Pseudomonadota</taxon>
        <taxon>Gammaproteobacteria</taxon>
        <taxon>Legionellales</taxon>
        <taxon>Coxiellaceae</taxon>
        <taxon>Aquicella</taxon>
    </lineage>
</organism>
<dbReference type="GO" id="GO:0009279">
    <property type="term" value="C:cell outer membrane"/>
    <property type="evidence" value="ECO:0007669"/>
    <property type="project" value="UniProtKB-UniRule"/>
</dbReference>
<gene>
    <name evidence="6" type="primary">lptE</name>
    <name evidence="7" type="ORF">C8D86_11227</name>
</gene>
<dbReference type="Proteomes" id="UP000254720">
    <property type="component" value="Unassembled WGS sequence"/>
</dbReference>
<dbReference type="PANTHER" id="PTHR38098:SF1">
    <property type="entry name" value="LPS-ASSEMBLY LIPOPROTEIN LPTE"/>
    <property type="match status" value="1"/>
</dbReference>
<keyword evidence="1" id="KW-0732">Signal</keyword>
<evidence type="ECO:0000313" key="7">
    <source>
        <dbReference type="EMBL" id="RDI42830.1"/>
    </source>
</evidence>
<keyword evidence="3" id="KW-0564">Palmitate</keyword>
<dbReference type="AlphaFoldDB" id="A0A370GHJ1"/>
<dbReference type="GO" id="GO:0043165">
    <property type="term" value="P:Gram-negative-bacterium-type cell outer membrane assembly"/>
    <property type="evidence" value="ECO:0007669"/>
    <property type="project" value="UniProtKB-UniRule"/>
</dbReference>
<dbReference type="GO" id="GO:0015920">
    <property type="term" value="P:lipopolysaccharide transport"/>
    <property type="evidence" value="ECO:0007669"/>
    <property type="project" value="TreeGrafter"/>
</dbReference>
<comment type="similarity">
    <text evidence="6">Belongs to the LptE lipoprotein family.</text>
</comment>
<dbReference type="PANTHER" id="PTHR38098">
    <property type="entry name" value="LPS-ASSEMBLY LIPOPROTEIN LPTE"/>
    <property type="match status" value="1"/>
</dbReference>
<evidence type="ECO:0000256" key="5">
    <source>
        <dbReference type="ARBA" id="ARBA00023288"/>
    </source>
</evidence>
<dbReference type="HAMAP" id="MF_01186">
    <property type="entry name" value="LPS_assembly_LptE"/>
    <property type="match status" value="1"/>
</dbReference>
<protein>
    <recommendedName>
        <fullName evidence="6">LPS-assembly lipoprotein LptE</fullName>
    </recommendedName>
</protein>
<evidence type="ECO:0000256" key="4">
    <source>
        <dbReference type="ARBA" id="ARBA00023237"/>
    </source>
</evidence>
<dbReference type="GO" id="GO:0001530">
    <property type="term" value="F:lipopolysaccharide binding"/>
    <property type="evidence" value="ECO:0007669"/>
    <property type="project" value="TreeGrafter"/>
</dbReference>
<dbReference type="RefSeq" id="WP_114834493.1">
    <property type="nucleotide sequence ID" value="NZ_LR699114.1"/>
</dbReference>
<proteinExistence type="inferred from homology"/>
<evidence type="ECO:0000313" key="8">
    <source>
        <dbReference type="Proteomes" id="UP000254720"/>
    </source>
</evidence>
<evidence type="ECO:0000256" key="3">
    <source>
        <dbReference type="ARBA" id="ARBA00023139"/>
    </source>
</evidence>
<keyword evidence="8" id="KW-1185">Reference proteome</keyword>
<accession>A0A370GHJ1</accession>
<keyword evidence="2 6" id="KW-0472">Membrane</keyword>
<dbReference type="OrthoDB" id="7349153at2"/>
<dbReference type="Pfam" id="PF04390">
    <property type="entry name" value="LptE"/>
    <property type="match status" value="1"/>
</dbReference>
<reference evidence="7 8" key="1">
    <citation type="submission" date="2018-07" db="EMBL/GenBank/DDBJ databases">
        <title>Genomic Encyclopedia of Type Strains, Phase IV (KMG-IV): sequencing the most valuable type-strain genomes for metagenomic binning, comparative biology and taxonomic classification.</title>
        <authorList>
            <person name="Goeker M."/>
        </authorList>
    </citation>
    <scope>NUCLEOTIDE SEQUENCE [LARGE SCALE GENOMIC DNA]</scope>
    <source>
        <strain evidence="7 8">DSM 16500</strain>
    </source>
</reference>
<sequence length="201" mass="22646">MYFNFSSYRALKQLNGNSIVRLFLLLASTFILTSCGFHLQGEMQLAPPLHRMYIQSADPYSYLVRNLRQYLKLSKVELVSTPAEADTILVIVSDTATQQLLSVSGTQQTRQYKLIVTVVIEIQDAKGRIIVAPSAFTEERTITTQSNQILGSSNDVNLLYQQMRRVLAYAIMNRLASKQVTHAVNKAFASQPNQRNMKLPS</sequence>
<dbReference type="InterPro" id="IPR007485">
    <property type="entry name" value="LPS_assembly_LptE"/>
</dbReference>
<dbReference type="EMBL" id="QQAX01000012">
    <property type="protein sequence ID" value="RDI42830.1"/>
    <property type="molecule type" value="Genomic_DNA"/>
</dbReference>
<comment type="function">
    <text evidence="6">Together with LptD, is involved in the assembly of lipopolysaccharide (LPS) at the surface of the outer membrane. Required for the proper assembly of LptD. Binds LPS and may serve as the LPS recognition site at the outer membrane.</text>
</comment>
<comment type="caution">
    <text evidence="7">The sequence shown here is derived from an EMBL/GenBank/DDBJ whole genome shotgun (WGS) entry which is preliminary data.</text>
</comment>
<name>A0A370GHJ1_9COXI</name>
<evidence type="ECO:0000256" key="1">
    <source>
        <dbReference type="ARBA" id="ARBA00022729"/>
    </source>
</evidence>
<keyword evidence="4 6" id="KW-0998">Cell outer membrane</keyword>
<comment type="subunit">
    <text evidence="6">Component of the lipopolysaccharide transport and assembly complex. Interacts with LptD.</text>
</comment>
<evidence type="ECO:0000256" key="6">
    <source>
        <dbReference type="HAMAP-Rule" id="MF_01186"/>
    </source>
</evidence>